<accession>A0A369I7W2</accession>
<dbReference type="EMBL" id="QPIW01000036">
    <property type="protein sequence ID" value="RDB02766.1"/>
    <property type="molecule type" value="Genomic_DNA"/>
</dbReference>
<reference evidence="1 2" key="1">
    <citation type="submission" date="2018-07" db="EMBL/GenBank/DDBJ databases">
        <title>Genome analysis of Runella aurantiaca.</title>
        <authorList>
            <person name="Yang X."/>
        </authorList>
    </citation>
    <scope>NUCLEOTIDE SEQUENCE [LARGE SCALE GENOMIC DNA]</scope>
    <source>
        <strain evidence="1 2">YX9</strain>
    </source>
</reference>
<name>A0A369I7W2_9BACT</name>
<evidence type="ECO:0000313" key="1">
    <source>
        <dbReference type="EMBL" id="RDB02766.1"/>
    </source>
</evidence>
<dbReference type="AlphaFoldDB" id="A0A369I7W2"/>
<sequence>MKKQIVHLVTFCFFAGQPCIAQRKPFVFTPDQKWHYVSAGVGLPLPTFLGYEYRLNKWSYGGEIGIIHTGFLVGLRSSTNTNPKNLYIRENLQRGISYSADFKYHFSEKAHSFYVGSHLRMVRIGLHQDTPRAMIGIFAPDRLDEIENKLSNNRILNNLLGGKKFLDETAMQPNFVLMMVGVSLGKNIKLAKKLIFEPKLSFDFKINQSAKLDFDSDSPQIDRILSNQVSPYITRSIKNQNIMNFLPTLSLGFKYELKSR</sequence>
<dbReference type="RefSeq" id="WP_114464109.1">
    <property type="nucleotide sequence ID" value="NZ_QPIW01000036.1"/>
</dbReference>
<organism evidence="1 2">
    <name type="scientific">Runella aurantiaca</name>
    <dbReference type="NCBI Taxonomy" id="2282308"/>
    <lineage>
        <taxon>Bacteria</taxon>
        <taxon>Pseudomonadati</taxon>
        <taxon>Bacteroidota</taxon>
        <taxon>Cytophagia</taxon>
        <taxon>Cytophagales</taxon>
        <taxon>Spirosomataceae</taxon>
        <taxon>Runella</taxon>
    </lineage>
</organism>
<keyword evidence="2" id="KW-1185">Reference proteome</keyword>
<gene>
    <name evidence="1" type="ORF">DVG78_27000</name>
</gene>
<evidence type="ECO:0000313" key="2">
    <source>
        <dbReference type="Proteomes" id="UP000253141"/>
    </source>
</evidence>
<proteinExistence type="predicted"/>
<protein>
    <submittedName>
        <fullName evidence="1">Uncharacterized protein</fullName>
    </submittedName>
</protein>
<comment type="caution">
    <text evidence="1">The sequence shown here is derived from an EMBL/GenBank/DDBJ whole genome shotgun (WGS) entry which is preliminary data.</text>
</comment>
<dbReference type="Proteomes" id="UP000253141">
    <property type="component" value="Unassembled WGS sequence"/>
</dbReference>